<organism evidence="2 3">
    <name type="scientific">Iris pallida</name>
    <name type="common">Sweet iris</name>
    <dbReference type="NCBI Taxonomy" id="29817"/>
    <lineage>
        <taxon>Eukaryota</taxon>
        <taxon>Viridiplantae</taxon>
        <taxon>Streptophyta</taxon>
        <taxon>Embryophyta</taxon>
        <taxon>Tracheophyta</taxon>
        <taxon>Spermatophyta</taxon>
        <taxon>Magnoliopsida</taxon>
        <taxon>Liliopsida</taxon>
        <taxon>Asparagales</taxon>
        <taxon>Iridaceae</taxon>
        <taxon>Iridoideae</taxon>
        <taxon>Irideae</taxon>
        <taxon>Iris</taxon>
    </lineage>
</organism>
<comment type="caution">
    <text evidence="2">The sequence shown here is derived from an EMBL/GenBank/DDBJ whole genome shotgun (WGS) entry which is preliminary data.</text>
</comment>
<evidence type="ECO:0000313" key="2">
    <source>
        <dbReference type="EMBL" id="KAJ6826692.1"/>
    </source>
</evidence>
<protein>
    <submittedName>
        <fullName evidence="2">Formin-like protein 5</fullName>
    </submittedName>
</protein>
<proteinExistence type="predicted"/>
<accession>A0AAX6GDN4</accession>
<sequence>MCAIAPSPFPDPRTACRGALPLVGAVTPLGDADSPLSDRMLTGTLFLRSRSSSLFPWRRHPTPSGVDASCRRHPTPSSWRTPPIGGPPLSAFPRARAQSPPSFSPIGLRRRCAHPGFERFAGGAEEPSCSALPWGREPPLGTCALHRTGCPIIPLVFKFSNMCN</sequence>
<evidence type="ECO:0000313" key="3">
    <source>
        <dbReference type="Proteomes" id="UP001140949"/>
    </source>
</evidence>
<dbReference type="AlphaFoldDB" id="A0AAX6GDN4"/>
<evidence type="ECO:0000256" key="1">
    <source>
        <dbReference type="SAM" id="MobiDB-lite"/>
    </source>
</evidence>
<feature type="region of interest" description="Disordered" evidence="1">
    <location>
        <begin position="65"/>
        <end position="85"/>
    </location>
</feature>
<gene>
    <name evidence="2" type="ORF">M6B38_371725</name>
</gene>
<keyword evidence="3" id="KW-1185">Reference proteome</keyword>
<dbReference type="Proteomes" id="UP001140949">
    <property type="component" value="Unassembled WGS sequence"/>
</dbReference>
<reference evidence="2" key="2">
    <citation type="submission" date="2023-04" db="EMBL/GenBank/DDBJ databases">
        <authorList>
            <person name="Bruccoleri R.E."/>
            <person name="Oakeley E.J."/>
            <person name="Faust A.-M."/>
            <person name="Dessus-Babus S."/>
            <person name="Altorfer M."/>
            <person name="Burckhardt D."/>
            <person name="Oertli M."/>
            <person name="Naumann U."/>
            <person name="Petersen F."/>
            <person name="Wong J."/>
        </authorList>
    </citation>
    <scope>NUCLEOTIDE SEQUENCE</scope>
    <source>
        <strain evidence="2">GSM-AAB239-AS_SAM_17_03QT</strain>
        <tissue evidence="2">Leaf</tissue>
    </source>
</reference>
<reference evidence="2" key="1">
    <citation type="journal article" date="2023" name="GigaByte">
        <title>Genome assembly of the bearded iris, Iris pallida Lam.</title>
        <authorList>
            <person name="Bruccoleri R.E."/>
            <person name="Oakeley E.J."/>
            <person name="Faust A.M.E."/>
            <person name="Altorfer M."/>
            <person name="Dessus-Babus S."/>
            <person name="Burckhardt D."/>
            <person name="Oertli M."/>
            <person name="Naumann U."/>
            <person name="Petersen F."/>
            <person name="Wong J."/>
        </authorList>
    </citation>
    <scope>NUCLEOTIDE SEQUENCE</scope>
    <source>
        <strain evidence="2">GSM-AAB239-AS_SAM_17_03QT</strain>
    </source>
</reference>
<dbReference type="EMBL" id="JANAVB010020665">
    <property type="protein sequence ID" value="KAJ6826692.1"/>
    <property type="molecule type" value="Genomic_DNA"/>
</dbReference>
<name>A0AAX6GDN4_IRIPA</name>